<sequence>MLTKYKTKDMMKKCHITIGFIFMGLMACKTNNLSYDEALFNQIENGGFNGNVLVFEKGEINLKKAFGLANINNGDSLKIGSIFRLGSVSKQFTAMAVAILEEDGVLSYDQNIQDVIPELPYIGITVEHLLQHTSGLPDYLDLMINHWKPELEENDPARYISGNEDIVQMMIEKTPEIHFEPGQKWEYSNTGYVLLATIVERVSGKPFEVFLKERIFEPAGMTNTSVYKFVDGQDPKMPLRVFGFSDENGERILNDTHFLNFAKGDGGVYSTLEDLLRWDRILHTDELVTAATLERVFTAGKLNNGEAFEYGFGWFLDNKNPRIKIVYHGGGWVGFGTYIYRDISRDSCFIILTNNSSWQEVETLVEKFKIIMAN</sequence>
<evidence type="ECO:0000259" key="3">
    <source>
        <dbReference type="Pfam" id="PF00144"/>
    </source>
</evidence>
<accession>A0A3A1NQ26</accession>
<dbReference type="InterPro" id="IPR050491">
    <property type="entry name" value="AmpC-like"/>
</dbReference>
<dbReference type="EMBL" id="QXFI01000015">
    <property type="protein sequence ID" value="RIV45676.1"/>
    <property type="molecule type" value="Genomic_DNA"/>
</dbReference>
<dbReference type="Pfam" id="PF00144">
    <property type="entry name" value="Beta-lactamase"/>
    <property type="match status" value="1"/>
</dbReference>
<evidence type="ECO:0000256" key="2">
    <source>
        <dbReference type="ARBA" id="ARBA00023136"/>
    </source>
</evidence>
<dbReference type="GO" id="GO:0016787">
    <property type="term" value="F:hydrolase activity"/>
    <property type="evidence" value="ECO:0007669"/>
    <property type="project" value="UniProtKB-KW"/>
</dbReference>
<proteinExistence type="predicted"/>
<comment type="caution">
    <text evidence="4">The sequence shown here is derived from an EMBL/GenBank/DDBJ whole genome shotgun (WGS) entry which is preliminary data.</text>
</comment>
<dbReference type="Gene3D" id="3.40.710.10">
    <property type="entry name" value="DD-peptidase/beta-lactamase superfamily"/>
    <property type="match status" value="1"/>
</dbReference>
<dbReference type="InterPro" id="IPR012338">
    <property type="entry name" value="Beta-lactam/transpept-like"/>
</dbReference>
<organism evidence="4 5">
    <name type="scientific">Flagellimonas pelagia</name>
    <dbReference type="NCBI Taxonomy" id="2306998"/>
    <lineage>
        <taxon>Bacteria</taxon>
        <taxon>Pseudomonadati</taxon>
        <taxon>Bacteroidota</taxon>
        <taxon>Flavobacteriia</taxon>
        <taxon>Flavobacteriales</taxon>
        <taxon>Flavobacteriaceae</taxon>
        <taxon>Flagellimonas</taxon>
    </lineage>
</organism>
<protein>
    <submittedName>
        <fullName evidence="4">Class A beta-lactamase-related serine hydrolase</fullName>
    </submittedName>
</protein>
<gene>
    <name evidence="4" type="ORF">D2V05_06120</name>
</gene>
<keyword evidence="4" id="KW-0378">Hydrolase</keyword>
<dbReference type="PANTHER" id="PTHR46825:SF11">
    <property type="entry name" value="PENICILLIN-BINDING PROTEIN 4"/>
    <property type="match status" value="1"/>
</dbReference>
<dbReference type="AlphaFoldDB" id="A0A3A1NQ26"/>
<name>A0A3A1NQ26_9FLAO</name>
<dbReference type="PROSITE" id="PS51257">
    <property type="entry name" value="PROKAR_LIPOPROTEIN"/>
    <property type="match status" value="1"/>
</dbReference>
<feature type="domain" description="Beta-lactamase-related" evidence="3">
    <location>
        <begin position="51"/>
        <end position="358"/>
    </location>
</feature>
<dbReference type="Proteomes" id="UP000266691">
    <property type="component" value="Unassembled WGS sequence"/>
</dbReference>
<dbReference type="GO" id="GO:0016020">
    <property type="term" value="C:membrane"/>
    <property type="evidence" value="ECO:0007669"/>
    <property type="project" value="UniProtKB-SubCell"/>
</dbReference>
<keyword evidence="2" id="KW-0472">Membrane</keyword>
<evidence type="ECO:0000256" key="1">
    <source>
        <dbReference type="ARBA" id="ARBA00004370"/>
    </source>
</evidence>
<reference evidence="4 5" key="1">
    <citation type="submission" date="2018-08" db="EMBL/GenBank/DDBJ databases">
        <title>Proposal of Muricauda 72 sp.nov. and Muricauda NH166 sp.nov., isolated from seawater.</title>
        <authorList>
            <person name="Cheng H."/>
            <person name="Wu Y.-H."/>
            <person name="Guo L.-L."/>
            <person name="Xu X.-W."/>
        </authorList>
    </citation>
    <scope>NUCLEOTIDE SEQUENCE [LARGE SCALE GENOMIC DNA]</scope>
    <source>
        <strain evidence="4 5">72</strain>
    </source>
</reference>
<comment type="subcellular location">
    <subcellularLocation>
        <location evidence="1">Membrane</location>
    </subcellularLocation>
</comment>
<dbReference type="InterPro" id="IPR001466">
    <property type="entry name" value="Beta-lactam-related"/>
</dbReference>
<dbReference type="SUPFAM" id="SSF56601">
    <property type="entry name" value="beta-lactamase/transpeptidase-like"/>
    <property type="match status" value="1"/>
</dbReference>
<evidence type="ECO:0000313" key="5">
    <source>
        <dbReference type="Proteomes" id="UP000266691"/>
    </source>
</evidence>
<evidence type="ECO:0000313" key="4">
    <source>
        <dbReference type="EMBL" id="RIV45676.1"/>
    </source>
</evidence>
<dbReference type="PANTHER" id="PTHR46825">
    <property type="entry name" value="D-ALANYL-D-ALANINE-CARBOXYPEPTIDASE/ENDOPEPTIDASE AMPH"/>
    <property type="match status" value="1"/>
</dbReference>